<dbReference type="EMBL" id="PEBQ01000109">
    <property type="protein sequence ID" value="PHY94045.1"/>
    <property type="molecule type" value="Genomic_DNA"/>
</dbReference>
<dbReference type="Proteomes" id="UP000228751">
    <property type="component" value="Unassembled WGS sequence"/>
</dbReference>
<dbReference type="InterPro" id="IPR006091">
    <property type="entry name" value="Acyl-CoA_Oxase/DH_mid-dom"/>
</dbReference>
<dbReference type="InterPro" id="IPR009100">
    <property type="entry name" value="AcylCoA_DH/oxidase_NM_dom_sf"/>
</dbReference>
<organism evidence="5 6">
    <name type="scientific">Acetobacter pomorum</name>
    <dbReference type="NCBI Taxonomy" id="65959"/>
    <lineage>
        <taxon>Bacteria</taxon>
        <taxon>Pseudomonadati</taxon>
        <taxon>Pseudomonadota</taxon>
        <taxon>Alphaproteobacteria</taxon>
        <taxon>Acetobacterales</taxon>
        <taxon>Acetobacteraceae</taxon>
        <taxon>Acetobacter</taxon>
    </lineage>
</organism>
<sequence>MAIDLQTAHSAIEAATHLKQQFIARAAHHDRTGIFAQENINDLRQAGLLSLRISTPERPTPFTLGVVQDIIGQIAQGDASTALIMVNHYMVRAAIAHHEFGSDDVANWIEEEQHDQLLNILLAEPDLGSTSRGGLPGTVATRTATGWVLTGHKAYVTGIPGLSWLLVRARTHDNPAQVGTFIVPAKSDGIRVLETWDHIGMRASNSHEVMFTEVTLPPDAALELHAPDAPPIGRNTLVLWNTGLLGALYNGIATAALAWFCDFLKNRVPSNLGAPLATLPSMRDAVGGFTITLHMNAMLLHLYAADVDAEHSPQQQLKTHAAVIKTRVIDAVADFTSALLGLAGNAGLSAHNPLERAHRDALCGRIHAPHAELLRRIAGQQALS</sequence>
<dbReference type="Gene3D" id="1.10.540.10">
    <property type="entry name" value="Acyl-CoA dehydrogenase/oxidase, N-terminal domain"/>
    <property type="match status" value="1"/>
</dbReference>
<dbReference type="InterPro" id="IPR013107">
    <property type="entry name" value="Acyl-CoA_DH_C"/>
</dbReference>
<reference evidence="5 6" key="1">
    <citation type="submission" date="2017-10" db="EMBL/GenBank/DDBJ databases">
        <title>Genomic analysis of the genus Acetobacter.</title>
        <authorList>
            <person name="Kim K.H."/>
            <person name="Chun B.H."/>
            <person name="Son A.R."/>
            <person name="Jeon C.O."/>
        </authorList>
    </citation>
    <scope>NUCLEOTIDE SEQUENCE [LARGE SCALE GENOMIC DNA]</scope>
    <source>
        <strain evidence="5 6">LHT 2458</strain>
    </source>
</reference>
<evidence type="ECO:0000313" key="5">
    <source>
        <dbReference type="EMBL" id="PHY94045.1"/>
    </source>
</evidence>
<dbReference type="InterPro" id="IPR036250">
    <property type="entry name" value="AcylCo_DH-like_C"/>
</dbReference>
<keyword evidence="2" id="KW-0560">Oxidoreductase</keyword>
<dbReference type="RefSeq" id="WP_099541245.1">
    <property type="nucleotide sequence ID" value="NZ_PEBQ01000109.1"/>
</dbReference>
<dbReference type="SUPFAM" id="SSF47203">
    <property type="entry name" value="Acyl-CoA dehydrogenase C-terminal domain-like"/>
    <property type="match status" value="1"/>
</dbReference>
<evidence type="ECO:0000256" key="1">
    <source>
        <dbReference type="ARBA" id="ARBA00022630"/>
    </source>
</evidence>
<proteinExistence type="predicted"/>
<keyword evidence="6" id="KW-1185">Reference proteome</keyword>
<dbReference type="Pfam" id="PF02770">
    <property type="entry name" value="Acyl-CoA_dh_M"/>
    <property type="match status" value="1"/>
</dbReference>
<name>A0A2G4RE75_9PROT</name>
<dbReference type="Gene3D" id="1.20.140.10">
    <property type="entry name" value="Butyryl-CoA Dehydrogenase, subunit A, domain 3"/>
    <property type="match status" value="1"/>
</dbReference>
<evidence type="ECO:0000259" key="3">
    <source>
        <dbReference type="Pfam" id="PF02770"/>
    </source>
</evidence>
<feature type="domain" description="Acyl-CoA oxidase/dehydrogenase middle" evidence="3">
    <location>
        <begin position="121"/>
        <end position="214"/>
    </location>
</feature>
<dbReference type="GO" id="GO:0050660">
    <property type="term" value="F:flavin adenine dinucleotide binding"/>
    <property type="evidence" value="ECO:0007669"/>
    <property type="project" value="InterPro"/>
</dbReference>
<dbReference type="CDD" id="cd00567">
    <property type="entry name" value="ACAD"/>
    <property type="match status" value="1"/>
</dbReference>
<keyword evidence="1" id="KW-0285">Flavoprotein</keyword>
<dbReference type="PANTHER" id="PTHR43831">
    <property type="entry name" value="ISOBUTYRYL-COA DEHYDROGENASE"/>
    <property type="match status" value="1"/>
</dbReference>
<dbReference type="SUPFAM" id="SSF56645">
    <property type="entry name" value="Acyl-CoA dehydrogenase NM domain-like"/>
    <property type="match status" value="1"/>
</dbReference>
<dbReference type="InterPro" id="IPR046373">
    <property type="entry name" value="Acyl-CoA_Oxase/DH_mid-dom_sf"/>
</dbReference>
<dbReference type="Gene3D" id="2.40.110.10">
    <property type="entry name" value="Butyryl-CoA Dehydrogenase, subunit A, domain 2"/>
    <property type="match status" value="1"/>
</dbReference>
<comment type="caution">
    <text evidence="5">The sequence shown here is derived from an EMBL/GenBank/DDBJ whole genome shotgun (WGS) entry which is preliminary data.</text>
</comment>
<dbReference type="InterPro" id="IPR052547">
    <property type="entry name" value="Mito_Isobutyryl-CoADH"/>
</dbReference>
<dbReference type="Pfam" id="PF08028">
    <property type="entry name" value="Acyl-CoA_dh_2"/>
    <property type="match status" value="1"/>
</dbReference>
<dbReference type="AlphaFoldDB" id="A0A2G4RE75"/>
<feature type="domain" description="Acyl-CoA dehydrogenase C-terminal" evidence="4">
    <location>
        <begin position="246"/>
        <end position="370"/>
    </location>
</feature>
<accession>A0A2G4RE75</accession>
<dbReference type="GO" id="GO:0016627">
    <property type="term" value="F:oxidoreductase activity, acting on the CH-CH group of donors"/>
    <property type="evidence" value="ECO:0007669"/>
    <property type="project" value="InterPro"/>
</dbReference>
<gene>
    <name evidence="5" type="ORF">CSR02_08295</name>
</gene>
<dbReference type="PANTHER" id="PTHR43831:SF1">
    <property type="entry name" value="ISOBUTYRYL-COA DEHYDROGENASE, MITOCHONDRIAL"/>
    <property type="match status" value="1"/>
</dbReference>
<evidence type="ECO:0000256" key="2">
    <source>
        <dbReference type="ARBA" id="ARBA00023002"/>
    </source>
</evidence>
<dbReference type="InterPro" id="IPR037069">
    <property type="entry name" value="AcylCoA_DH/ox_N_sf"/>
</dbReference>
<dbReference type="OrthoDB" id="2986495at2"/>
<evidence type="ECO:0000313" key="6">
    <source>
        <dbReference type="Proteomes" id="UP000228751"/>
    </source>
</evidence>
<dbReference type="PIRSF" id="PIRSF016578">
    <property type="entry name" value="HsaA"/>
    <property type="match status" value="1"/>
</dbReference>
<protein>
    <submittedName>
        <fullName evidence="5">Acyl-CoA dehydrogenase</fullName>
    </submittedName>
</protein>
<evidence type="ECO:0000259" key="4">
    <source>
        <dbReference type="Pfam" id="PF08028"/>
    </source>
</evidence>